<keyword evidence="4" id="KW-0325">Glycoprotein</keyword>
<dbReference type="Gene3D" id="2.120.10.30">
    <property type="entry name" value="TolB, C-terminal domain"/>
    <property type="match status" value="1"/>
</dbReference>
<dbReference type="GO" id="GO:0012505">
    <property type="term" value="C:endomembrane system"/>
    <property type="evidence" value="ECO:0007669"/>
    <property type="project" value="TreeGrafter"/>
</dbReference>
<evidence type="ECO:0000259" key="6">
    <source>
        <dbReference type="Pfam" id="PF03088"/>
    </source>
</evidence>
<dbReference type="Proteomes" id="UP000243459">
    <property type="component" value="Chromosome 3"/>
</dbReference>
<dbReference type="SUPFAM" id="SSF63829">
    <property type="entry name" value="Calcium-dependent phosphotriesterase"/>
    <property type="match status" value="1"/>
</dbReference>
<proteinExistence type="inferred from homology"/>
<feature type="domain" description="Strictosidine synthase conserved region" evidence="6">
    <location>
        <begin position="149"/>
        <end position="220"/>
    </location>
</feature>
<dbReference type="GO" id="GO:0016787">
    <property type="term" value="F:hydrolase activity"/>
    <property type="evidence" value="ECO:0007669"/>
    <property type="project" value="TreeGrafter"/>
</dbReference>
<evidence type="ECO:0000256" key="3">
    <source>
        <dbReference type="ARBA" id="ARBA00022554"/>
    </source>
</evidence>
<evidence type="ECO:0000256" key="4">
    <source>
        <dbReference type="ARBA" id="ARBA00023180"/>
    </source>
</evidence>
<protein>
    <recommendedName>
        <fullName evidence="6">Strictosidine synthase conserved region domain-containing protein</fullName>
    </recommendedName>
</protein>
<evidence type="ECO:0000256" key="1">
    <source>
        <dbReference type="ARBA" id="ARBA00004116"/>
    </source>
</evidence>
<dbReference type="EMBL" id="CM007383">
    <property type="protein sequence ID" value="ONK75102.1"/>
    <property type="molecule type" value="Genomic_DNA"/>
</dbReference>
<dbReference type="InterPro" id="IPR018119">
    <property type="entry name" value="Strictosidine_synth_cons-reg"/>
</dbReference>
<feature type="chain" id="PRO_5024313013" description="Strictosidine synthase conserved region domain-containing protein" evidence="5">
    <location>
        <begin position="26"/>
        <end position="242"/>
    </location>
</feature>
<dbReference type="GO" id="GO:0005773">
    <property type="term" value="C:vacuole"/>
    <property type="evidence" value="ECO:0007669"/>
    <property type="project" value="UniProtKB-SubCell"/>
</dbReference>
<organism evidence="7 8">
    <name type="scientific">Asparagus officinalis</name>
    <name type="common">Garden asparagus</name>
    <dbReference type="NCBI Taxonomy" id="4686"/>
    <lineage>
        <taxon>Eukaryota</taxon>
        <taxon>Viridiplantae</taxon>
        <taxon>Streptophyta</taxon>
        <taxon>Embryophyta</taxon>
        <taxon>Tracheophyta</taxon>
        <taxon>Spermatophyta</taxon>
        <taxon>Magnoliopsida</taxon>
        <taxon>Liliopsida</taxon>
        <taxon>Asparagales</taxon>
        <taxon>Asparagaceae</taxon>
        <taxon>Asparagoideae</taxon>
        <taxon>Asparagus</taxon>
    </lineage>
</organism>
<dbReference type="PANTHER" id="PTHR10426:SF68">
    <property type="entry name" value="OS07G0614000 PROTEIN"/>
    <property type="match status" value="1"/>
</dbReference>
<accession>A0A5P1FAA5</accession>
<evidence type="ECO:0000256" key="2">
    <source>
        <dbReference type="ARBA" id="ARBA00009191"/>
    </source>
</evidence>
<name>A0A5P1FAA5_ASPOF</name>
<keyword evidence="3" id="KW-0926">Vacuole</keyword>
<dbReference type="OMA" id="VCETWRY"/>
<dbReference type="Pfam" id="PF20067">
    <property type="entry name" value="SSL_N"/>
    <property type="match status" value="1"/>
</dbReference>
<gene>
    <name evidence="7" type="ORF">A4U43_C03F13340</name>
</gene>
<dbReference type="PANTHER" id="PTHR10426">
    <property type="entry name" value="STRICTOSIDINE SYNTHASE-RELATED"/>
    <property type="match status" value="1"/>
</dbReference>
<keyword evidence="5" id="KW-0732">Signal</keyword>
<dbReference type="Pfam" id="PF03088">
    <property type="entry name" value="Str_synth"/>
    <property type="match status" value="1"/>
</dbReference>
<feature type="signal peptide" evidence="5">
    <location>
        <begin position="1"/>
        <end position="25"/>
    </location>
</feature>
<dbReference type="AlphaFoldDB" id="A0A5P1FAA5"/>
<comment type="similarity">
    <text evidence="2">Belongs to the strictosidine synthase family.</text>
</comment>
<dbReference type="Gramene" id="ONK75102">
    <property type="protein sequence ID" value="ONK75102"/>
    <property type="gene ID" value="A4U43_C03F13340"/>
</dbReference>
<evidence type="ECO:0000313" key="8">
    <source>
        <dbReference type="Proteomes" id="UP000243459"/>
    </source>
</evidence>
<evidence type="ECO:0000256" key="5">
    <source>
        <dbReference type="SAM" id="SignalP"/>
    </source>
</evidence>
<dbReference type="InterPro" id="IPR011042">
    <property type="entry name" value="6-blade_b-propeller_TolB-like"/>
</dbReference>
<evidence type="ECO:0000313" key="7">
    <source>
        <dbReference type="EMBL" id="ONK75102.1"/>
    </source>
</evidence>
<reference evidence="8" key="1">
    <citation type="journal article" date="2017" name="Nat. Commun.">
        <title>The asparagus genome sheds light on the origin and evolution of a young Y chromosome.</title>
        <authorList>
            <person name="Harkess A."/>
            <person name="Zhou J."/>
            <person name="Xu C."/>
            <person name="Bowers J.E."/>
            <person name="Van der Hulst R."/>
            <person name="Ayyampalayam S."/>
            <person name="Mercati F."/>
            <person name="Riccardi P."/>
            <person name="McKain M.R."/>
            <person name="Kakrana A."/>
            <person name="Tang H."/>
            <person name="Ray J."/>
            <person name="Groenendijk J."/>
            <person name="Arikit S."/>
            <person name="Mathioni S.M."/>
            <person name="Nakano M."/>
            <person name="Shan H."/>
            <person name="Telgmann-Rauber A."/>
            <person name="Kanno A."/>
            <person name="Yue Z."/>
            <person name="Chen H."/>
            <person name="Li W."/>
            <person name="Chen Y."/>
            <person name="Xu X."/>
            <person name="Zhang Y."/>
            <person name="Luo S."/>
            <person name="Chen H."/>
            <person name="Gao J."/>
            <person name="Mao Z."/>
            <person name="Pires J.C."/>
            <person name="Luo M."/>
            <person name="Kudrna D."/>
            <person name="Wing R.A."/>
            <person name="Meyers B.C."/>
            <person name="Yi K."/>
            <person name="Kong H."/>
            <person name="Lavrijsen P."/>
            <person name="Sunseri F."/>
            <person name="Falavigna A."/>
            <person name="Ye Y."/>
            <person name="Leebens-Mack J.H."/>
            <person name="Chen G."/>
        </authorList>
    </citation>
    <scope>NUCLEOTIDE SEQUENCE [LARGE SCALE GENOMIC DNA]</scope>
    <source>
        <strain evidence="8">cv. DH0086</strain>
    </source>
</reference>
<sequence>MSRGLLTVGFVLASLLSAALHVALNSPISPLPLSLPSSKFCSNNLLQGVIKLGEGKLVGPEDVLVGPDGVLFTATRDGWIKRIQPDGSVEDWRFIGGPAVLGITASRDGDLLACDAHKGLLKVGDGGVNVLATRVDDDGSVIRFADEAVEASDGSVYFTDASSKFGLSDWLLDVLEAKPHGRLLKYDPVTKHTSVVLSDLAFANGVTLSPDEDFLIVCETWRYTPEILARRIKPLHMEINMR</sequence>
<comment type="subcellular location">
    <subcellularLocation>
        <location evidence="1">Vacuole</location>
    </subcellularLocation>
</comment>
<keyword evidence="8" id="KW-1185">Reference proteome</keyword>